<feature type="compositionally biased region" description="Pro residues" evidence="1">
    <location>
        <begin position="10"/>
        <end position="22"/>
    </location>
</feature>
<proteinExistence type="predicted"/>
<name>A0A368QSH9_SETIT</name>
<accession>A0A368QSH9</accession>
<gene>
    <name evidence="2" type="ORF">SETIT_4G080400v2</name>
</gene>
<feature type="region of interest" description="Disordered" evidence="1">
    <location>
        <begin position="1"/>
        <end position="46"/>
    </location>
</feature>
<reference evidence="2" key="2">
    <citation type="submission" date="2015-07" db="EMBL/GenBank/DDBJ databases">
        <authorList>
            <person name="Noorani M."/>
        </authorList>
    </citation>
    <scope>NUCLEOTIDE SEQUENCE</scope>
    <source>
        <strain evidence="2">Yugu1</strain>
    </source>
</reference>
<evidence type="ECO:0000256" key="1">
    <source>
        <dbReference type="SAM" id="MobiDB-lite"/>
    </source>
</evidence>
<dbReference type="EMBL" id="CM003531">
    <property type="protein sequence ID" value="RCV20728.1"/>
    <property type="molecule type" value="Genomic_DNA"/>
</dbReference>
<dbReference type="AlphaFoldDB" id="A0A368QSH9"/>
<organism evidence="2">
    <name type="scientific">Setaria italica</name>
    <name type="common">Foxtail millet</name>
    <name type="synonym">Panicum italicum</name>
    <dbReference type="NCBI Taxonomy" id="4555"/>
    <lineage>
        <taxon>Eukaryota</taxon>
        <taxon>Viridiplantae</taxon>
        <taxon>Streptophyta</taxon>
        <taxon>Embryophyta</taxon>
        <taxon>Tracheophyta</taxon>
        <taxon>Spermatophyta</taxon>
        <taxon>Magnoliopsida</taxon>
        <taxon>Liliopsida</taxon>
        <taxon>Poales</taxon>
        <taxon>Poaceae</taxon>
        <taxon>PACMAD clade</taxon>
        <taxon>Panicoideae</taxon>
        <taxon>Panicodae</taxon>
        <taxon>Paniceae</taxon>
        <taxon>Cenchrinae</taxon>
        <taxon>Setaria</taxon>
    </lineage>
</organism>
<protein>
    <submittedName>
        <fullName evidence="2">Uncharacterized protein</fullName>
    </submittedName>
</protein>
<sequence length="101" mass="11003">MILPFLLPLSPRPSLPRAPPPRVIRRPPWQVECTPPPRRQQTADRDATRFVTKVNEGSGVLFRPGRQLACQATISTPGDQIGRLGALPEPGSSSQAQSKQA</sequence>
<feature type="compositionally biased region" description="Polar residues" evidence="1">
    <location>
        <begin position="91"/>
        <end position="101"/>
    </location>
</feature>
<evidence type="ECO:0000313" key="2">
    <source>
        <dbReference type="EMBL" id="RCV20728.1"/>
    </source>
</evidence>
<reference evidence="2" key="1">
    <citation type="journal article" date="2012" name="Nat. Biotechnol.">
        <title>Reference genome sequence of the model plant Setaria.</title>
        <authorList>
            <person name="Bennetzen J.L."/>
            <person name="Schmutz J."/>
            <person name="Wang H."/>
            <person name="Percifield R."/>
            <person name="Hawkins J."/>
            <person name="Pontaroli A.C."/>
            <person name="Estep M."/>
            <person name="Feng L."/>
            <person name="Vaughn J.N."/>
            <person name="Grimwood J."/>
            <person name="Jenkins J."/>
            <person name="Barry K."/>
            <person name="Lindquist E."/>
            <person name="Hellsten U."/>
            <person name="Deshpande S."/>
            <person name="Wang X."/>
            <person name="Wu X."/>
            <person name="Mitros T."/>
            <person name="Triplett J."/>
            <person name="Yang X."/>
            <person name="Ye C.Y."/>
            <person name="Mauro-Herrera M."/>
            <person name="Wang L."/>
            <person name="Li P."/>
            <person name="Sharma M."/>
            <person name="Sharma R."/>
            <person name="Ronald P.C."/>
            <person name="Panaud O."/>
            <person name="Kellogg E.A."/>
            <person name="Brutnell T.P."/>
            <person name="Doust A.N."/>
            <person name="Tuskan G.A."/>
            <person name="Rokhsar D."/>
            <person name="Devos K.M."/>
        </authorList>
    </citation>
    <scope>NUCLEOTIDE SEQUENCE [LARGE SCALE GENOMIC DNA]</scope>
    <source>
        <strain evidence="2">Yugu1</strain>
    </source>
</reference>
<feature type="region of interest" description="Disordered" evidence="1">
    <location>
        <begin position="78"/>
        <end position="101"/>
    </location>
</feature>